<evidence type="ECO:0000313" key="3">
    <source>
        <dbReference type="Proteomes" id="UP000002941"/>
    </source>
</evidence>
<evidence type="ECO:0008006" key="4">
    <source>
        <dbReference type="Google" id="ProtNLM"/>
    </source>
</evidence>
<dbReference type="PATRIC" id="fig|1125718.3.peg.1393"/>
<dbReference type="eggNOG" id="ENOG5030RRV">
    <property type="taxonomic scope" value="Bacteria"/>
</dbReference>
<evidence type="ECO:0000256" key="1">
    <source>
        <dbReference type="SAM" id="Phobius"/>
    </source>
</evidence>
<feature type="transmembrane region" description="Helical" evidence="1">
    <location>
        <begin position="95"/>
        <end position="116"/>
    </location>
</feature>
<name>J0NBX4_9ACTO</name>
<dbReference type="Proteomes" id="UP000002941">
    <property type="component" value="Unassembled WGS sequence"/>
</dbReference>
<comment type="caution">
    <text evidence="2">The sequence shown here is derived from an EMBL/GenBank/DDBJ whole genome shotgun (WGS) entry which is preliminary data.</text>
</comment>
<reference evidence="2 3" key="1">
    <citation type="submission" date="2012-05" db="EMBL/GenBank/DDBJ databases">
        <authorList>
            <person name="Harkins D.M."/>
            <person name="Madupu R."/>
            <person name="Durkin A.S."/>
            <person name="Torralba M."/>
            <person name="Methe B."/>
            <person name="Sutton G.G."/>
            <person name="Nelson K.E."/>
        </authorList>
    </citation>
    <scope>NUCLEOTIDE SEQUENCE [LARGE SCALE GENOMIC DNA]</scope>
    <source>
        <strain evidence="2 3">F0489</strain>
    </source>
</reference>
<keyword evidence="1" id="KW-1133">Transmembrane helix</keyword>
<dbReference type="InterPro" id="IPR025671">
    <property type="entry name" value="HXXEE"/>
</dbReference>
<gene>
    <name evidence="2" type="ORF">HMPREF1318_1216</name>
</gene>
<keyword evidence="1" id="KW-0472">Membrane</keyword>
<keyword evidence="3" id="KW-1185">Reference proteome</keyword>
<proteinExistence type="predicted"/>
<keyword evidence="1" id="KW-0812">Transmembrane</keyword>
<dbReference type="RefSeq" id="WP_008731444.1">
    <property type="nucleotide sequence ID" value="NZ_AKFT01000109.1"/>
</dbReference>
<sequence length="148" mass="15525">MSGPARRALSPDQVWALTLGLLAVHQTEEVVYSMEAWLEHVGSTGWPLLDAHIRGPAGIGNPLADVRPSRRLAAVGAQALAAGVLWAYTRRSDRATRVLATGLCLGWSAAFATHIAVSARTRSAMPGLATSLLPGLPGAALTLRAIWA</sequence>
<dbReference type="AlphaFoldDB" id="J0NBX4"/>
<feature type="transmembrane region" description="Helical" evidence="1">
    <location>
        <begin position="128"/>
        <end position="147"/>
    </location>
</feature>
<protein>
    <recommendedName>
        <fullName evidence="4">HXXEE domain-containing protein</fullName>
    </recommendedName>
</protein>
<dbReference type="Pfam" id="PF13787">
    <property type="entry name" value="HXXEE"/>
    <property type="match status" value="1"/>
</dbReference>
<accession>J0NBX4</accession>
<dbReference type="OrthoDB" id="3254460at2"/>
<organism evidence="2 3">
    <name type="scientific">Actinomyces massiliensis F0489</name>
    <dbReference type="NCBI Taxonomy" id="1125718"/>
    <lineage>
        <taxon>Bacteria</taxon>
        <taxon>Bacillati</taxon>
        <taxon>Actinomycetota</taxon>
        <taxon>Actinomycetes</taxon>
        <taxon>Actinomycetales</taxon>
        <taxon>Actinomycetaceae</taxon>
        <taxon>Actinomyces</taxon>
    </lineage>
</organism>
<dbReference type="EMBL" id="AKFT01000109">
    <property type="protein sequence ID" value="EJF44484.1"/>
    <property type="molecule type" value="Genomic_DNA"/>
</dbReference>
<evidence type="ECO:0000313" key="2">
    <source>
        <dbReference type="EMBL" id="EJF44484.1"/>
    </source>
</evidence>